<keyword evidence="1" id="KW-0472">Membrane</keyword>
<gene>
    <name evidence="3" type="ORF">E8M12_12505</name>
</gene>
<dbReference type="OrthoDB" id="7026216at2"/>
<dbReference type="InterPro" id="IPR012495">
    <property type="entry name" value="TadE-like_dom"/>
</dbReference>
<dbReference type="Proteomes" id="UP000307999">
    <property type="component" value="Unassembled WGS sequence"/>
</dbReference>
<sequence length="157" mass="17536">MKTLTYKSRKNQQGVAAIELTIILPFFLLLFFATSEFGRLMYQYNALTKTVRDATRFATSHASPGTTGAVDLSQISNEINNIIKYGQLTPGTSLLPNVDQDGVMTIVVSESDDLITIAVTYYWQPIFADFIPGFFSDTEINLNFPISAQYTMRVIDV</sequence>
<comment type="caution">
    <text evidence="3">The sequence shown here is derived from an EMBL/GenBank/DDBJ whole genome shotgun (WGS) entry which is preliminary data.</text>
</comment>
<dbReference type="EMBL" id="SWDB01000030">
    <property type="protein sequence ID" value="TKB44229.1"/>
    <property type="molecule type" value="Genomic_DNA"/>
</dbReference>
<dbReference type="Pfam" id="PF07811">
    <property type="entry name" value="TadE"/>
    <property type="match status" value="1"/>
</dbReference>
<reference evidence="3 4" key="1">
    <citation type="submission" date="2019-04" db="EMBL/GenBank/DDBJ databases">
        <title>Thalassotalea guangxiensis sp. nov., isolated from sediment of the coastal wetland.</title>
        <authorList>
            <person name="Zheng S."/>
            <person name="Zhang D."/>
        </authorList>
    </citation>
    <scope>NUCLEOTIDE SEQUENCE [LARGE SCALE GENOMIC DNA]</scope>
    <source>
        <strain evidence="3 4">ZS-4</strain>
    </source>
</reference>
<dbReference type="AlphaFoldDB" id="A0A4U1B3E3"/>
<evidence type="ECO:0000313" key="4">
    <source>
        <dbReference type="Proteomes" id="UP000307999"/>
    </source>
</evidence>
<protein>
    <submittedName>
        <fullName evidence="3">Pilus assembly protein</fullName>
    </submittedName>
</protein>
<keyword evidence="1" id="KW-0812">Transmembrane</keyword>
<keyword evidence="4" id="KW-1185">Reference proteome</keyword>
<evidence type="ECO:0000259" key="2">
    <source>
        <dbReference type="Pfam" id="PF07811"/>
    </source>
</evidence>
<name>A0A4U1B3E3_9GAMM</name>
<accession>A0A4U1B3E3</accession>
<organism evidence="3 4">
    <name type="scientific">Thalassotalea mangrovi</name>
    <dbReference type="NCBI Taxonomy" id="2572245"/>
    <lineage>
        <taxon>Bacteria</taxon>
        <taxon>Pseudomonadati</taxon>
        <taxon>Pseudomonadota</taxon>
        <taxon>Gammaproteobacteria</taxon>
        <taxon>Alteromonadales</taxon>
        <taxon>Colwelliaceae</taxon>
        <taxon>Thalassotalea</taxon>
    </lineage>
</organism>
<evidence type="ECO:0000313" key="3">
    <source>
        <dbReference type="EMBL" id="TKB44229.1"/>
    </source>
</evidence>
<proteinExistence type="predicted"/>
<evidence type="ECO:0000256" key="1">
    <source>
        <dbReference type="SAM" id="Phobius"/>
    </source>
</evidence>
<keyword evidence="1" id="KW-1133">Transmembrane helix</keyword>
<dbReference type="RefSeq" id="WP_136736480.1">
    <property type="nucleotide sequence ID" value="NZ_SWDB01000030.1"/>
</dbReference>
<feature type="transmembrane region" description="Helical" evidence="1">
    <location>
        <begin position="14"/>
        <end position="33"/>
    </location>
</feature>
<feature type="domain" description="TadE-like" evidence="2">
    <location>
        <begin position="14"/>
        <end position="56"/>
    </location>
</feature>